<comment type="caution">
    <text evidence="2">The sequence shown here is derived from an EMBL/GenBank/DDBJ whole genome shotgun (WGS) entry which is preliminary data.</text>
</comment>
<dbReference type="PROSITE" id="PS50889">
    <property type="entry name" value="S4"/>
    <property type="match status" value="1"/>
</dbReference>
<gene>
    <name evidence="2" type="ORF">S06H3_64074</name>
</gene>
<dbReference type="SUPFAM" id="SSF55174">
    <property type="entry name" value="Alpha-L RNA-binding motif"/>
    <property type="match status" value="1"/>
</dbReference>
<dbReference type="EMBL" id="BARV01042679">
    <property type="protein sequence ID" value="GAI49951.1"/>
    <property type="molecule type" value="Genomic_DNA"/>
</dbReference>
<dbReference type="Pfam" id="PF22421">
    <property type="entry name" value="SYY_C-terminal"/>
    <property type="match status" value="1"/>
</dbReference>
<name>X1Q5E5_9ZZZZ</name>
<organism evidence="2">
    <name type="scientific">marine sediment metagenome</name>
    <dbReference type="NCBI Taxonomy" id="412755"/>
    <lineage>
        <taxon>unclassified sequences</taxon>
        <taxon>metagenomes</taxon>
        <taxon>ecological metagenomes</taxon>
    </lineage>
</organism>
<evidence type="ECO:0000259" key="1">
    <source>
        <dbReference type="Pfam" id="PF22421"/>
    </source>
</evidence>
<feature type="non-terminal residue" evidence="2">
    <location>
        <position position="1"/>
    </location>
</feature>
<evidence type="ECO:0000313" key="2">
    <source>
        <dbReference type="EMBL" id="GAI49951.1"/>
    </source>
</evidence>
<dbReference type="CDD" id="cd00165">
    <property type="entry name" value="S4"/>
    <property type="match status" value="1"/>
</dbReference>
<proteinExistence type="predicted"/>
<dbReference type="AlphaFoldDB" id="X1Q5E5"/>
<dbReference type="InterPro" id="IPR036986">
    <property type="entry name" value="S4_RNA-bd_sf"/>
</dbReference>
<protein>
    <recommendedName>
        <fullName evidence="1">Tyrosine--tRNA ligase SYY-like C-terminal domain-containing protein</fullName>
    </recommendedName>
</protein>
<dbReference type="GO" id="GO:0003723">
    <property type="term" value="F:RNA binding"/>
    <property type="evidence" value="ECO:0007669"/>
    <property type="project" value="InterPro"/>
</dbReference>
<reference evidence="2" key="1">
    <citation type="journal article" date="2014" name="Front. Microbiol.">
        <title>High frequency of phylogenetically diverse reductive dehalogenase-homologous genes in deep subseafloor sedimentary metagenomes.</title>
        <authorList>
            <person name="Kawai M."/>
            <person name="Futagami T."/>
            <person name="Toyoda A."/>
            <person name="Takaki Y."/>
            <person name="Nishi S."/>
            <person name="Hori S."/>
            <person name="Arai W."/>
            <person name="Tsubouchi T."/>
            <person name="Morono Y."/>
            <person name="Uchiyama I."/>
            <person name="Ito T."/>
            <person name="Fujiyama A."/>
            <person name="Inagaki F."/>
            <person name="Takami H."/>
        </authorList>
    </citation>
    <scope>NUCLEOTIDE SEQUENCE</scope>
    <source>
        <strain evidence="2">Expedition CK06-06</strain>
    </source>
</reference>
<accession>X1Q5E5</accession>
<dbReference type="InterPro" id="IPR054608">
    <property type="entry name" value="SYY-like_C"/>
</dbReference>
<feature type="domain" description="Tyrosine--tRNA ligase SYY-like C-terminal" evidence="1">
    <location>
        <begin position="18"/>
        <end position="63"/>
    </location>
</feature>
<dbReference type="Gene3D" id="3.10.290.10">
    <property type="entry name" value="RNA-binding S4 domain"/>
    <property type="match status" value="1"/>
</dbReference>
<sequence>LAVKMGQAQEATTPNIPSAVNMNRLLVEIGLVKSHSEAGRLIAQGAVEIDGEKLTSNVAHVKDIFIIKVGKRRFVKVINTDKMK</sequence>